<comment type="caution">
    <text evidence="1">The sequence shown here is derived from an EMBL/GenBank/DDBJ whole genome shotgun (WGS) entry which is preliminary data.</text>
</comment>
<protein>
    <submittedName>
        <fullName evidence="1">Uncharacterized protein</fullName>
    </submittedName>
</protein>
<dbReference type="AlphaFoldDB" id="A0A0F9E8J6"/>
<evidence type="ECO:0000313" key="1">
    <source>
        <dbReference type="EMBL" id="KKL20393.1"/>
    </source>
</evidence>
<reference evidence="1" key="1">
    <citation type="journal article" date="2015" name="Nature">
        <title>Complex archaea that bridge the gap between prokaryotes and eukaryotes.</title>
        <authorList>
            <person name="Spang A."/>
            <person name="Saw J.H."/>
            <person name="Jorgensen S.L."/>
            <person name="Zaremba-Niedzwiedzka K."/>
            <person name="Martijn J."/>
            <person name="Lind A.E."/>
            <person name="van Eijk R."/>
            <person name="Schleper C."/>
            <person name="Guy L."/>
            <person name="Ettema T.J."/>
        </authorList>
    </citation>
    <scope>NUCLEOTIDE SEQUENCE</scope>
</reference>
<dbReference type="EMBL" id="LAZR01038117">
    <property type="protein sequence ID" value="KKL20393.1"/>
    <property type="molecule type" value="Genomic_DNA"/>
</dbReference>
<organism evidence="1">
    <name type="scientific">marine sediment metagenome</name>
    <dbReference type="NCBI Taxonomy" id="412755"/>
    <lineage>
        <taxon>unclassified sequences</taxon>
        <taxon>metagenomes</taxon>
        <taxon>ecological metagenomes</taxon>
    </lineage>
</organism>
<sequence length="198" mass="22107">MWLEPLERTLLEPELGHIQHQVLFVEQPQNHLFTKKRGQRRYPEIELAYLAAAVHANLDAAVLGKAFFGDVELGNPSDYVLVMHAAATEHISTLLFTEDQTINSGETIDADMQVIPKGTAANIDFENNFILAFTWDLAAIPLESFDIGNAAFTTRMLGLTTRFYDPGLTDYVEFDHDDVDFNITGFQTADINITGITS</sequence>
<name>A0A0F9E8J6_9ZZZZ</name>
<feature type="non-terminal residue" evidence="1">
    <location>
        <position position="198"/>
    </location>
</feature>
<gene>
    <name evidence="1" type="ORF">LCGC14_2455890</name>
</gene>
<accession>A0A0F9E8J6</accession>
<proteinExistence type="predicted"/>